<dbReference type="HOGENOM" id="CLU_020336_50_1_3"/>
<sequence>MPTISINKKQMYYYERGQGFPLVFGHSFLWDGTMWEPTIEALSANYRCIVPDLWAHGRSDLPDYSPYPIEKIAEDMMSFLQALKLQRFVIIGLSAGGMWGTHVALNHPENVAGLVLMDTYVGSESKESRTQYSQIMAAVEQAGLISPLLIEQLMPLFFSPLALETKPEFVKTWKQNLLSLNAEQASAMFAVGNEIVNRNSLLNRLNSITCPCLIMVGENDHFRPPHESAEMANHLKNAKLEIIPHARHISNVDQPEVVNGILKQFLGEVIKS</sequence>
<dbReference type="PRINTS" id="PR00111">
    <property type="entry name" value="ABHYDROLASE"/>
</dbReference>
<dbReference type="eggNOG" id="COG0596">
    <property type="taxonomic scope" value="Bacteria"/>
</dbReference>
<reference evidence="2 3" key="1">
    <citation type="submission" date="2012-06" db="EMBL/GenBank/DDBJ databases">
        <title>Finished chromosome of genome of Cylindrospermum stagnale PCC 7417.</title>
        <authorList>
            <consortium name="US DOE Joint Genome Institute"/>
            <person name="Gugger M."/>
            <person name="Coursin T."/>
            <person name="Rippka R."/>
            <person name="Tandeau De Marsac N."/>
            <person name="Huntemann M."/>
            <person name="Wei C.-L."/>
            <person name="Han J."/>
            <person name="Detter J.C."/>
            <person name="Han C."/>
            <person name="Tapia R."/>
            <person name="Chen A."/>
            <person name="Kyrpides N."/>
            <person name="Mavromatis K."/>
            <person name="Markowitz V."/>
            <person name="Szeto E."/>
            <person name="Ivanova N."/>
            <person name="Pagani I."/>
            <person name="Pati A."/>
            <person name="Goodwin L."/>
            <person name="Nordberg H.P."/>
            <person name="Cantor M.N."/>
            <person name="Hua S.X."/>
            <person name="Woyke T."/>
            <person name="Kerfeld C.A."/>
        </authorList>
    </citation>
    <scope>NUCLEOTIDE SEQUENCE [LARGE SCALE GENOMIC DNA]</scope>
    <source>
        <strain evidence="2 3">PCC 7417</strain>
    </source>
</reference>
<keyword evidence="2" id="KW-0808">Transferase</keyword>
<dbReference type="Proteomes" id="UP000010475">
    <property type="component" value="Chromosome"/>
</dbReference>
<dbReference type="PANTHER" id="PTHR43798:SF29">
    <property type="entry name" value="AB HYDROLASE-1 DOMAIN-CONTAINING PROTEIN"/>
    <property type="match status" value="1"/>
</dbReference>
<dbReference type="SUPFAM" id="SSF53474">
    <property type="entry name" value="alpha/beta-Hydrolases"/>
    <property type="match status" value="1"/>
</dbReference>
<dbReference type="KEGG" id="csg:Cylst_2646"/>
<evidence type="ECO:0000313" key="3">
    <source>
        <dbReference type="Proteomes" id="UP000010475"/>
    </source>
</evidence>
<dbReference type="InterPro" id="IPR050266">
    <property type="entry name" value="AB_hydrolase_sf"/>
</dbReference>
<dbReference type="InterPro" id="IPR000639">
    <property type="entry name" value="Epox_hydrolase-like"/>
</dbReference>
<accession>K9WYF2</accession>
<evidence type="ECO:0000259" key="1">
    <source>
        <dbReference type="Pfam" id="PF00561"/>
    </source>
</evidence>
<dbReference type="eggNOG" id="COG1506">
    <property type="taxonomic scope" value="Bacteria"/>
</dbReference>
<dbReference type="OrthoDB" id="9773293at2"/>
<protein>
    <submittedName>
        <fullName evidence="2">Putative hydrolase or acyltransferase of alpha/beta superfamily</fullName>
    </submittedName>
</protein>
<dbReference type="InterPro" id="IPR000073">
    <property type="entry name" value="AB_hydrolase_1"/>
</dbReference>
<organism evidence="2 3">
    <name type="scientific">Cylindrospermum stagnale PCC 7417</name>
    <dbReference type="NCBI Taxonomy" id="56107"/>
    <lineage>
        <taxon>Bacteria</taxon>
        <taxon>Bacillati</taxon>
        <taxon>Cyanobacteriota</taxon>
        <taxon>Cyanophyceae</taxon>
        <taxon>Nostocales</taxon>
        <taxon>Nostocaceae</taxon>
        <taxon>Cylindrospermum</taxon>
    </lineage>
</organism>
<dbReference type="Gene3D" id="3.40.50.1820">
    <property type="entry name" value="alpha/beta hydrolase"/>
    <property type="match status" value="1"/>
</dbReference>
<dbReference type="AlphaFoldDB" id="K9WYF2"/>
<keyword evidence="3" id="KW-1185">Reference proteome</keyword>
<dbReference type="PANTHER" id="PTHR43798">
    <property type="entry name" value="MONOACYLGLYCEROL LIPASE"/>
    <property type="match status" value="1"/>
</dbReference>
<keyword evidence="2" id="KW-0012">Acyltransferase</keyword>
<feature type="domain" description="AB hydrolase-1" evidence="1">
    <location>
        <begin position="21"/>
        <end position="253"/>
    </location>
</feature>
<name>K9WYF2_9NOST</name>
<dbReference type="Pfam" id="PF00561">
    <property type="entry name" value="Abhydrolase_1"/>
    <property type="match status" value="1"/>
</dbReference>
<evidence type="ECO:0000313" key="2">
    <source>
        <dbReference type="EMBL" id="AFZ24849.1"/>
    </source>
</evidence>
<keyword evidence="2" id="KW-0378">Hydrolase</keyword>
<dbReference type="GO" id="GO:0016746">
    <property type="term" value="F:acyltransferase activity"/>
    <property type="evidence" value="ECO:0007669"/>
    <property type="project" value="UniProtKB-KW"/>
</dbReference>
<gene>
    <name evidence="2" type="ORF">Cylst_2646</name>
</gene>
<dbReference type="STRING" id="56107.Cylst_2646"/>
<dbReference type="InterPro" id="IPR029058">
    <property type="entry name" value="AB_hydrolase_fold"/>
</dbReference>
<proteinExistence type="predicted"/>
<dbReference type="RefSeq" id="WP_015208103.1">
    <property type="nucleotide sequence ID" value="NC_019757.1"/>
</dbReference>
<dbReference type="PRINTS" id="PR00412">
    <property type="entry name" value="EPOXHYDRLASE"/>
</dbReference>
<dbReference type="EMBL" id="CP003642">
    <property type="protein sequence ID" value="AFZ24849.1"/>
    <property type="molecule type" value="Genomic_DNA"/>
</dbReference>
<dbReference type="PATRIC" id="fig|56107.3.peg.2923"/>
<dbReference type="GO" id="GO:0016787">
    <property type="term" value="F:hydrolase activity"/>
    <property type="evidence" value="ECO:0007669"/>
    <property type="project" value="UniProtKB-KW"/>
</dbReference>